<feature type="compositionally biased region" description="Basic and acidic residues" evidence="7">
    <location>
        <begin position="1045"/>
        <end position="1056"/>
    </location>
</feature>
<feature type="compositionally biased region" description="Basic and acidic residues" evidence="7">
    <location>
        <begin position="1434"/>
        <end position="1443"/>
    </location>
</feature>
<dbReference type="InterPro" id="IPR036855">
    <property type="entry name" value="Znf_CCCH_sf"/>
</dbReference>
<dbReference type="GO" id="GO:0005634">
    <property type="term" value="C:nucleus"/>
    <property type="evidence" value="ECO:0007669"/>
    <property type="project" value="TreeGrafter"/>
</dbReference>
<feature type="compositionally biased region" description="Basic residues" evidence="7">
    <location>
        <begin position="81"/>
        <end position="101"/>
    </location>
</feature>
<keyword evidence="4 6" id="KW-0863">Zinc-finger</keyword>
<dbReference type="GO" id="GO:0045892">
    <property type="term" value="P:negative regulation of DNA-templated transcription"/>
    <property type="evidence" value="ECO:0007669"/>
    <property type="project" value="InterPro"/>
</dbReference>
<feature type="compositionally biased region" description="Low complexity" evidence="7">
    <location>
        <begin position="1445"/>
        <end position="1461"/>
    </location>
</feature>
<feature type="region of interest" description="Disordered" evidence="7">
    <location>
        <begin position="1667"/>
        <end position="1974"/>
    </location>
</feature>
<feature type="compositionally biased region" description="Acidic residues" evidence="7">
    <location>
        <begin position="1194"/>
        <end position="1204"/>
    </location>
</feature>
<feature type="region of interest" description="Disordered" evidence="7">
    <location>
        <begin position="474"/>
        <end position="493"/>
    </location>
</feature>
<feature type="compositionally biased region" description="Basic and acidic residues" evidence="7">
    <location>
        <begin position="1205"/>
        <end position="1221"/>
    </location>
</feature>
<dbReference type="InterPro" id="IPR000571">
    <property type="entry name" value="Znf_CCCH"/>
</dbReference>
<feature type="compositionally biased region" description="Low complexity" evidence="7">
    <location>
        <begin position="60"/>
        <end position="80"/>
    </location>
</feature>
<organism evidence="9 10">
    <name type="scientific">Elysia crispata</name>
    <name type="common">lettuce slug</name>
    <dbReference type="NCBI Taxonomy" id="231223"/>
    <lineage>
        <taxon>Eukaryota</taxon>
        <taxon>Metazoa</taxon>
        <taxon>Spiralia</taxon>
        <taxon>Lophotrochozoa</taxon>
        <taxon>Mollusca</taxon>
        <taxon>Gastropoda</taxon>
        <taxon>Heterobranchia</taxon>
        <taxon>Euthyneura</taxon>
        <taxon>Panpulmonata</taxon>
        <taxon>Sacoglossa</taxon>
        <taxon>Placobranchoidea</taxon>
        <taxon>Plakobranchidae</taxon>
        <taxon>Elysia</taxon>
    </lineage>
</organism>
<feature type="compositionally biased region" description="Basic and acidic residues" evidence="7">
    <location>
        <begin position="321"/>
        <end position="351"/>
    </location>
</feature>
<feature type="domain" description="C3H1-type" evidence="8">
    <location>
        <begin position="531"/>
        <end position="558"/>
    </location>
</feature>
<feature type="zinc finger region" description="C3H1-type" evidence="6">
    <location>
        <begin position="531"/>
        <end position="558"/>
    </location>
</feature>
<reference evidence="9" key="1">
    <citation type="journal article" date="2023" name="G3 (Bethesda)">
        <title>A reference genome for the long-term kleptoplast-retaining sea slug Elysia crispata morphotype clarki.</title>
        <authorList>
            <person name="Eastman K.E."/>
            <person name="Pendleton A.L."/>
            <person name="Shaikh M.A."/>
            <person name="Suttiyut T."/>
            <person name="Ogas R."/>
            <person name="Tomko P."/>
            <person name="Gavelis G."/>
            <person name="Widhalm J.R."/>
            <person name="Wisecaver J.H."/>
        </authorList>
    </citation>
    <scope>NUCLEOTIDE SEQUENCE</scope>
    <source>
        <strain evidence="9">ECLA1</strain>
    </source>
</reference>
<feature type="compositionally biased region" description="Low complexity" evidence="7">
    <location>
        <begin position="435"/>
        <end position="445"/>
    </location>
</feature>
<keyword evidence="2 6" id="KW-0479">Metal-binding</keyword>
<dbReference type="PANTHER" id="PTHR13119:SF12">
    <property type="entry name" value="PROTEIN SUPPRESSOR OF SABLE"/>
    <property type="match status" value="1"/>
</dbReference>
<feature type="compositionally biased region" description="Basic and acidic residues" evidence="7">
    <location>
        <begin position="1765"/>
        <end position="1774"/>
    </location>
</feature>
<dbReference type="Gene3D" id="4.10.1000.10">
    <property type="entry name" value="Zinc finger, CCCH-type"/>
    <property type="match status" value="1"/>
</dbReference>
<feature type="compositionally biased region" description="Low complexity" evidence="7">
    <location>
        <begin position="1826"/>
        <end position="1837"/>
    </location>
</feature>
<protein>
    <recommendedName>
        <fullName evidence="8">C3H1-type domain-containing protein</fullName>
    </recommendedName>
</protein>
<feature type="compositionally biased region" description="Low complexity" evidence="7">
    <location>
        <begin position="1498"/>
        <end position="1512"/>
    </location>
</feature>
<feature type="region of interest" description="Disordered" evidence="7">
    <location>
        <begin position="1030"/>
        <end position="1332"/>
    </location>
</feature>
<dbReference type="InterPro" id="IPR045124">
    <property type="entry name" value="Su(sable)-like"/>
</dbReference>
<evidence type="ECO:0000256" key="1">
    <source>
        <dbReference type="ARBA" id="ARBA00022553"/>
    </source>
</evidence>
<feature type="compositionally biased region" description="Gly residues" evidence="7">
    <location>
        <begin position="422"/>
        <end position="434"/>
    </location>
</feature>
<evidence type="ECO:0000259" key="8">
    <source>
        <dbReference type="PROSITE" id="PS50103"/>
    </source>
</evidence>
<proteinExistence type="predicted"/>
<feature type="compositionally biased region" description="Basic and acidic residues" evidence="7">
    <location>
        <begin position="172"/>
        <end position="187"/>
    </location>
</feature>
<feature type="compositionally biased region" description="Acidic residues" evidence="7">
    <location>
        <begin position="619"/>
        <end position="632"/>
    </location>
</feature>
<feature type="compositionally biased region" description="Basic and acidic residues" evidence="7">
    <location>
        <begin position="605"/>
        <end position="618"/>
    </location>
</feature>
<evidence type="ECO:0000256" key="3">
    <source>
        <dbReference type="ARBA" id="ARBA00022737"/>
    </source>
</evidence>
<dbReference type="InterPro" id="IPR054361">
    <property type="entry name" value="Znf-CCCH_ZC3H4/6/8"/>
</dbReference>
<feature type="compositionally biased region" description="Basic and acidic residues" evidence="7">
    <location>
        <begin position="133"/>
        <end position="149"/>
    </location>
</feature>
<dbReference type="GO" id="GO:0008270">
    <property type="term" value="F:zinc ion binding"/>
    <property type="evidence" value="ECO:0007669"/>
    <property type="project" value="UniProtKB-KW"/>
</dbReference>
<dbReference type="Pfam" id="PF22623">
    <property type="entry name" value="zf-CCCH_9"/>
    <property type="match status" value="1"/>
</dbReference>
<feature type="compositionally biased region" description="Low complexity" evidence="7">
    <location>
        <begin position="1223"/>
        <end position="1259"/>
    </location>
</feature>
<comment type="caution">
    <text evidence="9">The sequence shown here is derived from an EMBL/GenBank/DDBJ whole genome shotgun (WGS) entry which is preliminary data.</text>
</comment>
<evidence type="ECO:0000256" key="4">
    <source>
        <dbReference type="ARBA" id="ARBA00022771"/>
    </source>
</evidence>
<feature type="region of interest" description="Disordered" evidence="7">
    <location>
        <begin position="1"/>
        <end position="458"/>
    </location>
</feature>
<feature type="compositionally biased region" description="Basic and acidic residues" evidence="7">
    <location>
        <begin position="1067"/>
        <end position="1087"/>
    </location>
</feature>
<dbReference type="PANTHER" id="PTHR13119">
    <property type="entry name" value="ZINC FINGER CCCH DOMAIN-CONTAINING PROTEI"/>
    <property type="match status" value="1"/>
</dbReference>
<name>A0AAE1A8J8_9GAST</name>
<evidence type="ECO:0000256" key="6">
    <source>
        <dbReference type="PROSITE-ProRule" id="PRU00723"/>
    </source>
</evidence>
<feature type="compositionally biased region" description="Acidic residues" evidence="7">
    <location>
        <begin position="446"/>
        <end position="458"/>
    </location>
</feature>
<feature type="compositionally biased region" description="Polar residues" evidence="7">
    <location>
        <begin position="1685"/>
        <end position="1703"/>
    </location>
</feature>
<feature type="compositionally biased region" description="Basic and acidic residues" evidence="7">
    <location>
        <begin position="1163"/>
        <end position="1193"/>
    </location>
</feature>
<feature type="compositionally biased region" description="Basic and acidic residues" evidence="7">
    <location>
        <begin position="1730"/>
        <end position="1757"/>
    </location>
</feature>
<sequence length="2001" mass="212614">MTDMSVETVGEVPPHGNEGKMIGETGNLDEEGEWGDEDEGFPLGSETNDGEEDEVGTEVSKSNKGSSSRSETGVSSSSSSKSHHKSGSERRRKHHHRHHHSSGGGSSSSSSRSEKRRKRSATAAAPGSTSLADIREESSERDHDGRDALSSRLSQLEEDGADGPRRGSSTRRRSDSLGDKSGHHHDQNQAPGGSGSSPRKLSGTHDHHSSNRRGSRVSAEAELSPQSHSRHRRDSPEYGEAGGGGDSRHRRRDARESRGRRGGGERSSRGGGGETAKEDDEAEDGEILEDGELDDDDYADGEERNDRSDKEGASSKFSRSSGDKYGKYSPSDRKRSSADYRDRWKRDSDEKKRKKKLYGDAGEDDEEEDMQVRSSSSPPSGSGALPAWGSGVSQAASTKASANSGSAGAAGAGYRGKQSQGGRYGKSGGHGGQSPPGLYDSPSYSEDSDDGMMPDGYMDADEKEYENMRLKRAKKRGRDALGDGRKRGGPPRKKTLMEMAMSERPICKFYMDGKCAKGSGCQFNHDIESPRPKMEVCKYHLTVKGCHKEHCLYMHENYPCKYYHTGAKCFSGDRCKFSHAPLTEETRRALALRVAAEDIIDMEDPEYRDYRDYPSRDYDDSERDYEQDDYNDNQEYSDMRNRPSLLGSPPRAKKIPSLFEIKVTPPGQSPKAGSVTQAGRQAGFHSEANPNVAPGGLNKNANMGAMGGGVLTGNMNMNQQQQQHQQQQQIGLRQGLGLLGPGGPLPARGPNAAMIMGMQQQQQQLVRPGFGLAGAAPFVGQGNNMNNLQQQRNLGVGNVNGGNNNGNLPPVLNMLGSLIRDLQNGPGTIPTSGMGNMAGNMGVMPGQNNMGNMGQNNMGNMGHNSMANMGNMPSNSMSNMAQNNIGNMGQNNMGNMAQSNMGNNGMAMGAGNNMAMRAGLNMNNNNMANMAMNNAMNMVQRQPNANSMGPGVMRPPMPGAPGMQQIGMNNGSNNGNVMNGMGNIPVSGANMFNNNNNNLSGGGFNPSGTIGNVSNPGQEVGIMDVDYRVGQQQPQGPPTAVSDDTSGKTKDGKGMAEEEDSSQDLGELDKMRRQIEEQIRAEDERAAAEAADLEDEALGESGQNANGGTSEEKSSARKNEEDTLDEDSTKDSGKAPEAVVEIPAHLPRKQRELLKRIQQQEISRQREKERQEAAEKAEAEARAVQEAQAKAEVDDFYSSEEEGDNGEKQPKLTDVLKKLNEETPSASTTSTNVSAPATTSTSAPDSSTTTTANSTVPSTFNIMQMIQAIKSKTGGSSVREQSSDAQQTSSDSKRPVLPSPESPPASPTDKDQASIGLGLRLQPLTVDPPVVSARPLRPLTYSVVKLSLSQARPYSQLPAGVTLSDSKYRSDPRVKWHAQYMERQLKKKASAGAGGEGVVPEVSTDSKRKTSVDEDTIASPTQDNSQKPSVAPDPRLKKADPRLQKAGASPNSSGSPGAAKAVDPRLEKAANRPTDPRLAARALDPRLNRQNSLPPTVQGGFSNQMGGMQMGGAMNNMGGPGMNAVAGNMNPMTGGMNNQMGAGLLGNPQMNMAMQSQMGGFRNNQMGAGGPMGNQMGGAGGQMGMGMGMNNQIGGAIGKGPRGGPMNMGNNNMMMAAGMNRMGPGTGGVHMNMGMGSVGPMGNQGGGPMNSMGMRPQMQGGIFVSGGGDMSTIGQAARGGVPGQMMNQTSNMPGGHQGFTQQGPRDPASANSDPRLGGMPHSSASTTMHNDPRLKNRAMDPRDPRDLRGAPDPRDPRAAGFSYVKDPRSRDPRGARQFADNSDVATDMGLPNLSERNERFGSSNSGGFGSNINRVGWPSDEDKDSGVSVSESGISSGLNNPPSVPASLSQPPLSSLPPSLSLTTSSFSSSSSSISQTATSSSSEKPSGVSTTFDHRNDPRFKRVKRSAGPRAASMNYSSPLGGDQEGSVETSVSAASDSPSYNSYNRPKPAVPRLERNRDTPSPSLPDTLEDFDMPETVEAADIKVKDIFKSIDPTASPFC</sequence>
<accession>A0AAE1A8J8</accession>
<dbReference type="EMBL" id="JAWDGP010002462">
    <property type="protein sequence ID" value="KAK3783007.1"/>
    <property type="molecule type" value="Genomic_DNA"/>
</dbReference>
<feature type="domain" description="C3H1-type" evidence="8">
    <location>
        <begin position="501"/>
        <end position="528"/>
    </location>
</feature>
<keyword evidence="3" id="KW-0677">Repeat</keyword>
<feature type="zinc finger region" description="C3H1-type" evidence="6">
    <location>
        <begin position="559"/>
        <end position="582"/>
    </location>
</feature>
<dbReference type="Proteomes" id="UP001283361">
    <property type="component" value="Unassembled WGS sequence"/>
</dbReference>
<feature type="compositionally biased region" description="Polar residues" evidence="7">
    <location>
        <begin position="1418"/>
        <end position="1428"/>
    </location>
</feature>
<dbReference type="PROSITE" id="PS50103">
    <property type="entry name" value="ZF_C3H1"/>
    <property type="match status" value="3"/>
</dbReference>
<feature type="region of interest" description="Disordered" evidence="7">
    <location>
        <begin position="1387"/>
        <end position="1512"/>
    </location>
</feature>
<evidence type="ECO:0000256" key="2">
    <source>
        <dbReference type="ARBA" id="ARBA00022723"/>
    </source>
</evidence>
<feature type="compositionally biased region" description="Polar residues" evidence="7">
    <location>
        <begin position="188"/>
        <end position="199"/>
    </location>
</feature>
<feature type="compositionally biased region" description="Basic and acidic residues" evidence="7">
    <location>
        <begin position="1110"/>
        <end position="1134"/>
    </location>
</feature>
<gene>
    <name evidence="9" type="ORF">RRG08_015347</name>
</gene>
<feature type="compositionally biased region" description="Basic and acidic residues" evidence="7">
    <location>
        <begin position="253"/>
        <end position="268"/>
    </location>
</feature>
<keyword evidence="10" id="KW-1185">Reference proteome</keyword>
<feature type="compositionally biased region" description="Pro residues" evidence="7">
    <location>
        <begin position="1297"/>
        <end position="1306"/>
    </location>
</feature>
<feature type="compositionally biased region" description="Acidic residues" evidence="7">
    <location>
        <begin position="277"/>
        <end position="300"/>
    </location>
</feature>
<keyword evidence="1" id="KW-0597">Phosphoprotein</keyword>
<feature type="compositionally biased region" description="Polar residues" evidence="7">
    <location>
        <begin position="1928"/>
        <end position="1946"/>
    </location>
</feature>
<feature type="zinc finger region" description="C3H1-type" evidence="6">
    <location>
        <begin position="501"/>
        <end position="528"/>
    </location>
</feature>
<feature type="compositionally biased region" description="Low complexity" evidence="7">
    <location>
        <begin position="695"/>
        <end position="704"/>
    </location>
</feature>
<evidence type="ECO:0000256" key="7">
    <source>
        <dbReference type="SAM" id="MobiDB-lite"/>
    </source>
</evidence>
<feature type="compositionally biased region" description="Low complexity" evidence="7">
    <location>
        <begin position="374"/>
        <end position="407"/>
    </location>
</feature>
<evidence type="ECO:0000256" key="5">
    <source>
        <dbReference type="ARBA" id="ARBA00022833"/>
    </source>
</evidence>
<evidence type="ECO:0000313" key="9">
    <source>
        <dbReference type="EMBL" id="KAK3783007.1"/>
    </source>
</evidence>
<feature type="region of interest" description="Disordered" evidence="7">
    <location>
        <begin position="605"/>
        <end position="726"/>
    </location>
</feature>
<evidence type="ECO:0000313" key="10">
    <source>
        <dbReference type="Proteomes" id="UP001283361"/>
    </source>
</evidence>
<keyword evidence="5 6" id="KW-0862">Zinc</keyword>
<feature type="compositionally biased region" description="Acidic residues" evidence="7">
    <location>
        <begin position="27"/>
        <end position="40"/>
    </location>
</feature>
<dbReference type="SUPFAM" id="SSF90229">
    <property type="entry name" value="CCCH zinc finger"/>
    <property type="match status" value="2"/>
</dbReference>
<feature type="compositionally biased region" description="Low complexity" evidence="7">
    <location>
        <begin position="1845"/>
        <end position="1887"/>
    </location>
</feature>
<dbReference type="GO" id="GO:0003723">
    <property type="term" value="F:RNA binding"/>
    <property type="evidence" value="ECO:0007669"/>
    <property type="project" value="InterPro"/>
</dbReference>
<feature type="compositionally biased region" description="Basic and acidic residues" evidence="7">
    <location>
        <begin position="301"/>
        <end position="313"/>
    </location>
</feature>
<dbReference type="SMART" id="SM00356">
    <property type="entry name" value="ZnF_C3H1"/>
    <property type="match status" value="3"/>
</dbReference>
<feature type="domain" description="C3H1-type" evidence="8">
    <location>
        <begin position="559"/>
        <end position="582"/>
    </location>
</feature>